<keyword evidence="1 2" id="KW-0238">DNA-binding</keyword>
<evidence type="ECO:0000313" key="4">
    <source>
        <dbReference type="EMBL" id="PJE94389.1"/>
    </source>
</evidence>
<organism evidence="4 5">
    <name type="scientific">Streptomyces carminius</name>
    <dbReference type="NCBI Taxonomy" id="2665496"/>
    <lineage>
        <taxon>Bacteria</taxon>
        <taxon>Bacillati</taxon>
        <taxon>Actinomycetota</taxon>
        <taxon>Actinomycetes</taxon>
        <taxon>Kitasatosporales</taxon>
        <taxon>Streptomycetaceae</taxon>
        <taxon>Streptomyces</taxon>
    </lineage>
</organism>
<gene>
    <name evidence="4" type="ORF">CUT44_29555</name>
</gene>
<dbReference type="PANTHER" id="PTHR30055">
    <property type="entry name" value="HTH-TYPE TRANSCRIPTIONAL REGULATOR RUTR"/>
    <property type="match status" value="1"/>
</dbReference>
<dbReference type="AlphaFoldDB" id="A0A2M8LR23"/>
<dbReference type="GO" id="GO:0003700">
    <property type="term" value="F:DNA-binding transcription factor activity"/>
    <property type="evidence" value="ECO:0007669"/>
    <property type="project" value="TreeGrafter"/>
</dbReference>
<dbReference type="Proteomes" id="UP000230407">
    <property type="component" value="Unassembled WGS sequence"/>
</dbReference>
<dbReference type="Gene3D" id="1.10.357.10">
    <property type="entry name" value="Tetracycline Repressor, domain 2"/>
    <property type="match status" value="1"/>
</dbReference>
<proteinExistence type="predicted"/>
<dbReference type="EMBL" id="PGGW01000069">
    <property type="protein sequence ID" value="PJE94389.1"/>
    <property type="molecule type" value="Genomic_DNA"/>
</dbReference>
<dbReference type="PROSITE" id="PS50977">
    <property type="entry name" value="HTH_TETR_2"/>
    <property type="match status" value="1"/>
</dbReference>
<evidence type="ECO:0000256" key="1">
    <source>
        <dbReference type="ARBA" id="ARBA00023125"/>
    </source>
</evidence>
<accession>A0A2M8LR23</accession>
<name>A0A2M8LR23_9ACTN</name>
<evidence type="ECO:0000259" key="3">
    <source>
        <dbReference type="PROSITE" id="PS50977"/>
    </source>
</evidence>
<feature type="DNA-binding region" description="H-T-H motif" evidence="2">
    <location>
        <begin position="29"/>
        <end position="48"/>
    </location>
</feature>
<dbReference type="InterPro" id="IPR050109">
    <property type="entry name" value="HTH-type_TetR-like_transc_reg"/>
</dbReference>
<keyword evidence="5" id="KW-1185">Reference proteome</keyword>
<dbReference type="PRINTS" id="PR00455">
    <property type="entry name" value="HTHTETR"/>
</dbReference>
<comment type="caution">
    <text evidence="4">The sequence shown here is derived from an EMBL/GenBank/DDBJ whole genome shotgun (WGS) entry which is preliminary data.</text>
</comment>
<dbReference type="InterPro" id="IPR009057">
    <property type="entry name" value="Homeodomain-like_sf"/>
</dbReference>
<evidence type="ECO:0000313" key="5">
    <source>
        <dbReference type="Proteomes" id="UP000230407"/>
    </source>
</evidence>
<dbReference type="RefSeq" id="WP_100204998.1">
    <property type="nucleotide sequence ID" value="NZ_PGGW01000069.1"/>
</dbReference>
<dbReference type="PANTHER" id="PTHR30055:SF226">
    <property type="entry name" value="HTH-TYPE TRANSCRIPTIONAL REGULATOR PKSA"/>
    <property type="match status" value="1"/>
</dbReference>
<protein>
    <submittedName>
        <fullName evidence="4">TetR family transcriptional regulator</fullName>
    </submittedName>
</protein>
<dbReference type="Pfam" id="PF00440">
    <property type="entry name" value="TetR_N"/>
    <property type="match status" value="1"/>
</dbReference>
<dbReference type="SUPFAM" id="SSF46689">
    <property type="entry name" value="Homeodomain-like"/>
    <property type="match status" value="1"/>
</dbReference>
<sequence>MARSASALRGQILEAALDLFAAGGYRGTSLHDIAVRVGCSKASLLYHFTSKDAILTELLAPAGEALAALDAELDGLPDDRAVTAAVTGYVDLALRFRREVKVLFQDVNETTAHPALACVPELADRLTATLAGRSTEPKRLVTAYMVLGAVFVTCASDVDVPADTLREELIRGALRTLGGPSR</sequence>
<dbReference type="InterPro" id="IPR001647">
    <property type="entry name" value="HTH_TetR"/>
</dbReference>
<reference evidence="4 5" key="1">
    <citation type="submission" date="2017-11" db="EMBL/GenBank/DDBJ databases">
        <title>Streptomyces carmine sp. nov., a novel actinomycete isolated from Sophora alopecuroides in Xinjiang, China.</title>
        <authorList>
            <person name="Wang Y."/>
            <person name="Luo X."/>
            <person name="Wan C."/>
            <person name="Zhang L."/>
        </authorList>
    </citation>
    <scope>NUCLEOTIDE SEQUENCE [LARGE SCALE GENOMIC DNA]</scope>
    <source>
        <strain evidence="4 5">TRM SA0054</strain>
    </source>
</reference>
<feature type="domain" description="HTH tetR-type" evidence="3">
    <location>
        <begin position="6"/>
        <end position="66"/>
    </location>
</feature>
<dbReference type="GO" id="GO:0000976">
    <property type="term" value="F:transcription cis-regulatory region binding"/>
    <property type="evidence" value="ECO:0007669"/>
    <property type="project" value="TreeGrafter"/>
</dbReference>
<evidence type="ECO:0000256" key="2">
    <source>
        <dbReference type="PROSITE-ProRule" id="PRU00335"/>
    </source>
</evidence>